<dbReference type="PANTHER" id="PTHR47534:SF3">
    <property type="entry name" value="ALCOHOL DEHYDROGENASE-LIKE C-TERMINAL DOMAIN-CONTAINING PROTEIN"/>
    <property type="match status" value="1"/>
</dbReference>
<dbReference type="Pfam" id="PF00106">
    <property type="entry name" value="adh_short"/>
    <property type="match status" value="1"/>
</dbReference>
<dbReference type="InterPro" id="IPR052228">
    <property type="entry name" value="Sec_Metab_Biosynth_Oxidored"/>
</dbReference>
<comment type="caution">
    <text evidence="2">The sequence shown here is derived from an EMBL/GenBank/DDBJ whole genome shotgun (WGS) entry which is preliminary data.</text>
</comment>
<dbReference type="Proteomes" id="UP000256220">
    <property type="component" value="Unassembled WGS sequence"/>
</dbReference>
<dbReference type="SUPFAM" id="SSF51735">
    <property type="entry name" value="NAD(P)-binding Rossmann-fold domains"/>
    <property type="match status" value="1"/>
</dbReference>
<dbReference type="RefSeq" id="WP_034305306.1">
    <property type="nucleotide sequence ID" value="NZ_JFBM01000002.1"/>
</dbReference>
<evidence type="ECO:0000313" key="3">
    <source>
        <dbReference type="Proteomes" id="UP000256220"/>
    </source>
</evidence>
<reference evidence="2 3" key="1">
    <citation type="journal article" date="2014" name="Genome Announc.">
        <title>Draft Genome Sequence of Amycolatopsis lurida NRRL 2430, Producer of the Glycopeptide Family Antibiotic Ristocetin.</title>
        <authorList>
            <person name="Kwun M.J."/>
            <person name="Hong H.J."/>
        </authorList>
    </citation>
    <scope>NUCLEOTIDE SEQUENCE [LARGE SCALE GENOMIC DNA]</scope>
    <source>
        <strain evidence="2 3">NRRL 2430</strain>
    </source>
</reference>
<dbReference type="AlphaFoldDB" id="A0A2P2G0Y5"/>
<dbReference type="EMBL" id="JFBM01000002">
    <property type="protein sequence ID" value="KFU82627.1"/>
    <property type="molecule type" value="Genomic_DNA"/>
</dbReference>
<gene>
    <name evidence="2" type="ORF">BB31_02740</name>
</gene>
<evidence type="ECO:0000256" key="1">
    <source>
        <dbReference type="ARBA" id="ARBA00023002"/>
    </source>
</evidence>
<dbReference type="GO" id="GO:0016491">
    <property type="term" value="F:oxidoreductase activity"/>
    <property type="evidence" value="ECO:0007669"/>
    <property type="project" value="UniProtKB-KW"/>
</dbReference>
<accession>A0A2P2G0Y5</accession>
<dbReference type="Gene3D" id="3.40.50.720">
    <property type="entry name" value="NAD(P)-binding Rossmann-like Domain"/>
    <property type="match status" value="1"/>
</dbReference>
<dbReference type="PANTHER" id="PTHR47534">
    <property type="entry name" value="YALI0E05731P"/>
    <property type="match status" value="1"/>
</dbReference>
<name>A0A2P2G0Y5_AMYLU</name>
<proteinExistence type="predicted"/>
<dbReference type="InterPro" id="IPR036291">
    <property type="entry name" value="NAD(P)-bd_dom_sf"/>
</dbReference>
<organism evidence="2 3">
    <name type="scientific">Amycolatopsis lurida NRRL 2430</name>
    <dbReference type="NCBI Taxonomy" id="1460371"/>
    <lineage>
        <taxon>Bacteria</taxon>
        <taxon>Bacillati</taxon>
        <taxon>Actinomycetota</taxon>
        <taxon>Actinomycetes</taxon>
        <taxon>Pseudonocardiales</taxon>
        <taxon>Pseudonocardiaceae</taxon>
        <taxon>Amycolatopsis</taxon>
    </lineage>
</organism>
<keyword evidence="3" id="KW-1185">Reference proteome</keyword>
<keyword evidence="1" id="KW-0560">Oxidoreductase</keyword>
<evidence type="ECO:0000313" key="2">
    <source>
        <dbReference type="EMBL" id="KFU82627.1"/>
    </source>
</evidence>
<dbReference type="InterPro" id="IPR002347">
    <property type="entry name" value="SDR_fam"/>
</dbReference>
<protein>
    <submittedName>
        <fullName evidence="2">Oxidoreductase</fullName>
    </submittedName>
</protein>
<sequence length="276" mass="29262">MKTIVISGGTDGMGKALAMEYLGRGDTVVVLGRDAAKGAVFGEAGRATFIQTDLGLIARNREVVERITTTFPVVDALVLCARHFRSTRAETAEGIESTFALEYLSRYLLSHGLADALGRAERPVVVNVSGPGVTKPEIRWHDLSLTRGYDGVTAQMQAGRANDLLGVAFAAEHAASGISTVLLNPGGVSTSFSGEYDAATAAHVEALKRYGKPVEEGIVPIIARIDDPPAEPLSAFVEGRRIAVTGPGFEPAAANRLAEVTRRLLADERRRRGSHG</sequence>